<sequence>MSGPADLPGLTGLPGLPVPLAQRVRERQGDFLLFALTPPRRTTAPEKVAEIAGRTLARLAPLDLDGVLLYDIDDESDRTDQERPFPFLPTLDPADYLRDHLGAAGLPAVVYRAVGKYAPDELGAWAAAQDPTDVLSVFVGSASRDTPVRTTLPAAHALRTEAAPDLLVGGVAIPERHTRRGDEHLRMLAKQASGCGFFVTQVVYDVNAAKNLVSDYRYACLEQGVEPVPVVFTFSVVGGVRTLEFLRWLGVDVPRWIANDLTHAHDPLQASHEHSAAAARELLAYAHASGVPVGLSVESVSARRVEIEQSVALAHELRSLLG</sequence>
<name>A0ABU3PUH7_9ACTN</name>
<proteinExistence type="inferred from homology"/>
<evidence type="ECO:0000256" key="1">
    <source>
        <dbReference type="ARBA" id="ARBA00001974"/>
    </source>
</evidence>
<gene>
    <name evidence="7" type="ORF">RDV89_07380</name>
</gene>
<evidence type="ECO:0000256" key="3">
    <source>
        <dbReference type="ARBA" id="ARBA00022630"/>
    </source>
</evidence>
<dbReference type="InterPro" id="IPR003171">
    <property type="entry name" value="Mehydrof_redctse-like"/>
</dbReference>
<keyword evidence="4 6" id="KW-0274">FAD</keyword>
<comment type="cofactor">
    <cofactor evidence="1 6">
        <name>FAD</name>
        <dbReference type="ChEBI" id="CHEBI:57692"/>
    </cofactor>
</comment>
<keyword evidence="8" id="KW-1185">Reference proteome</keyword>
<reference evidence="7 8" key="1">
    <citation type="submission" date="2023-08" db="EMBL/GenBank/DDBJ databases">
        <title>Nocardioides seae sp. nov., a bacterium isolated from a soil.</title>
        <authorList>
            <person name="Wang X."/>
        </authorList>
    </citation>
    <scope>NUCLEOTIDE SEQUENCE [LARGE SCALE GENOMIC DNA]</scope>
    <source>
        <strain evidence="7 8">YZH12</strain>
    </source>
</reference>
<dbReference type="InterPro" id="IPR029041">
    <property type="entry name" value="FAD-linked_oxidoreductase-like"/>
</dbReference>
<evidence type="ECO:0000256" key="5">
    <source>
        <dbReference type="ARBA" id="ARBA00023002"/>
    </source>
</evidence>
<evidence type="ECO:0000313" key="7">
    <source>
        <dbReference type="EMBL" id="MDT9592884.1"/>
    </source>
</evidence>
<evidence type="ECO:0000256" key="4">
    <source>
        <dbReference type="ARBA" id="ARBA00022827"/>
    </source>
</evidence>
<dbReference type="SUPFAM" id="SSF51730">
    <property type="entry name" value="FAD-linked oxidoreductase"/>
    <property type="match status" value="1"/>
</dbReference>
<protein>
    <recommendedName>
        <fullName evidence="6">Methylenetetrahydrofolate reductase</fullName>
    </recommendedName>
</protein>
<comment type="pathway">
    <text evidence="2 6">One-carbon metabolism; tetrahydrofolate interconversion.</text>
</comment>
<organism evidence="7 8">
    <name type="scientific">Nocardioides imazamoxiresistens</name>
    <dbReference type="NCBI Taxonomy" id="3231893"/>
    <lineage>
        <taxon>Bacteria</taxon>
        <taxon>Bacillati</taxon>
        <taxon>Actinomycetota</taxon>
        <taxon>Actinomycetes</taxon>
        <taxon>Propionibacteriales</taxon>
        <taxon>Nocardioidaceae</taxon>
        <taxon>Nocardioides</taxon>
    </lineage>
</organism>
<comment type="caution">
    <text evidence="7">The sequence shown here is derived from an EMBL/GenBank/DDBJ whole genome shotgun (WGS) entry which is preliminary data.</text>
</comment>
<dbReference type="RefSeq" id="WP_315732317.1">
    <property type="nucleotide sequence ID" value="NZ_JAVYII010000003.1"/>
</dbReference>
<accession>A0ABU3PUH7</accession>
<dbReference type="Pfam" id="PF02219">
    <property type="entry name" value="MTHFR"/>
    <property type="match status" value="1"/>
</dbReference>
<evidence type="ECO:0000256" key="2">
    <source>
        <dbReference type="ARBA" id="ARBA00004777"/>
    </source>
</evidence>
<comment type="similarity">
    <text evidence="6">Belongs to the methylenetetrahydrofolate reductase family.</text>
</comment>
<keyword evidence="5 6" id="KW-0560">Oxidoreductase</keyword>
<dbReference type="Gene3D" id="3.20.20.220">
    <property type="match status" value="1"/>
</dbReference>
<evidence type="ECO:0000313" key="8">
    <source>
        <dbReference type="Proteomes" id="UP001268542"/>
    </source>
</evidence>
<dbReference type="Proteomes" id="UP001268542">
    <property type="component" value="Unassembled WGS sequence"/>
</dbReference>
<dbReference type="EMBL" id="JAVYII010000003">
    <property type="protein sequence ID" value="MDT9592884.1"/>
    <property type="molecule type" value="Genomic_DNA"/>
</dbReference>
<evidence type="ECO:0000256" key="6">
    <source>
        <dbReference type="RuleBase" id="RU003862"/>
    </source>
</evidence>
<keyword evidence="3 6" id="KW-0285">Flavoprotein</keyword>
<dbReference type="GO" id="GO:0004489">
    <property type="term" value="F:methylenetetrahydrofolate reductase [NAD(P)H] activity"/>
    <property type="evidence" value="ECO:0007669"/>
    <property type="project" value="UniProtKB-EC"/>
</dbReference>